<dbReference type="SUPFAM" id="SSF142921">
    <property type="entry name" value="WGR domain-like"/>
    <property type="match status" value="1"/>
</dbReference>
<feature type="domain" description="WGR" evidence="1">
    <location>
        <begin position="1"/>
        <end position="75"/>
    </location>
</feature>
<dbReference type="InterPro" id="IPR036930">
    <property type="entry name" value="WGR_dom_sf"/>
</dbReference>
<dbReference type="AlphaFoldDB" id="A0A0Q2G7D0"/>
<dbReference type="EMBL" id="AACGUZ010000054">
    <property type="protein sequence ID" value="EAK5104546.1"/>
    <property type="molecule type" value="Genomic_DNA"/>
</dbReference>
<evidence type="ECO:0000313" key="2">
    <source>
        <dbReference type="EMBL" id="EAK5104546.1"/>
    </source>
</evidence>
<evidence type="ECO:0000259" key="1">
    <source>
        <dbReference type="PROSITE" id="PS51977"/>
    </source>
</evidence>
<proteinExistence type="predicted"/>
<dbReference type="Proteomes" id="UP000409545">
    <property type="component" value="Unassembled WGS sequence"/>
</dbReference>
<accession>A0A0Q2G7D0</accession>
<dbReference type="CDD" id="cd07996">
    <property type="entry name" value="WGR_MMR_like"/>
    <property type="match status" value="1"/>
</dbReference>
<dbReference type="KEGG" id="ccoo:ATE51_02868"/>
<dbReference type="InterPro" id="IPR008893">
    <property type="entry name" value="WGR_domain"/>
</dbReference>
<evidence type="ECO:0000313" key="5">
    <source>
        <dbReference type="Proteomes" id="UP000411403"/>
    </source>
</evidence>
<dbReference type="OrthoDB" id="5368682at2"/>
<dbReference type="PROSITE" id="PS51977">
    <property type="entry name" value="WGR"/>
    <property type="match status" value="1"/>
</dbReference>
<protein>
    <submittedName>
        <fullName evidence="2">WGR domain-containing protein</fullName>
    </submittedName>
</protein>
<dbReference type="KEGG" id="ccoo:ATE51_02442"/>
<reference evidence="2 4" key="1">
    <citation type="submission" date="2018-05" db="EMBL/GenBank/DDBJ databases">
        <authorList>
            <consortium name="NARMS: The National Antimicrobial Resistance Monitoring System"/>
        </authorList>
    </citation>
    <scope>NUCLEOTIDE SEQUENCE [LARGE SCALE GENOMIC DNA]</scope>
    <source>
        <strain evidence="3 5">CVM N17C171</strain>
        <strain evidence="2 4">FSIS1711007</strain>
    </source>
</reference>
<comment type="caution">
    <text evidence="2">The sequence shown here is derived from an EMBL/GenBank/DDBJ whole genome shotgun (WGS) entry which is preliminary data.</text>
</comment>
<gene>
    <name evidence="2" type="ORF">B9Q54_09880</name>
    <name evidence="3" type="ORF">DYU70_09480</name>
</gene>
<dbReference type="Proteomes" id="UP000411403">
    <property type="component" value="Unassembled WGS sequence"/>
</dbReference>
<dbReference type="Pfam" id="PF05406">
    <property type="entry name" value="WGR"/>
    <property type="match status" value="1"/>
</dbReference>
<dbReference type="InterPro" id="IPR049809">
    <property type="entry name" value="YehF/YfeS-like_WGR"/>
</dbReference>
<dbReference type="STRING" id="195.ATE51_02442"/>
<dbReference type="EMBL" id="AACSIE010000021">
    <property type="protein sequence ID" value="EAL9205376.1"/>
    <property type="molecule type" value="Genomic_DNA"/>
</dbReference>
<name>A0A0Q2G7D0_CAMCO</name>
<evidence type="ECO:0000313" key="4">
    <source>
        <dbReference type="Proteomes" id="UP000409545"/>
    </source>
</evidence>
<sequence>MNNVLLHRITEKGNIRYYSIEIIATLFEEYMVERVYGNVRFKSCTGRKNNVFSSFNEAQIFFERLKKQKMKKGYA</sequence>
<evidence type="ECO:0000313" key="3">
    <source>
        <dbReference type="EMBL" id="EAL9205376.1"/>
    </source>
</evidence>
<organism evidence="2 4">
    <name type="scientific">Campylobacter coli</name>
    <dbReference type="NCBI Taxonomy" id="195"/>
    <lineage>
        <taxon>Bacteria</taxon>
        <taxon>Pseudomonadati</taxon>
        <taxon>Campylobacterota</taxon>
        <taxon>Epsilonproteobacteria</taxon>
        <taxon>Campylobacterales</taxon>
        <taxon>Campylobacteraceae</taxon>
        <taxon>Campylobacter</taxon>
    </lineage>
</organism>
<dbReference type="RefSeq" id="WP_002802788.1">
    <property type="nucleotide sequence ID" value="NZ_CP013733.1"/>
</dbReference>